<evidence type="ECO:0000256" key="4">
    <source>
        <dbReference type="ARBA" id="ARBA00022917"/>
    </source>
</evidence>
<evidence type="ECO:0000313" key="10">
    <source>
        <dbReference type="Proteomes" id="UP000616114"/>
    </source>
</evidence>
<feature type="region of interest" description="Disordered" evidence="6">
    <location>
        <begin position="185"/>
        <end position="205"/>
    </location>
</feature>
<reference evidence="9" key="1">
    <citation type="journal article" date="2014" name="Int. J. Syst. Evol. Microbiol.">
        <title>Complete genome sequence of Corynebacterium casei LMG S-19264T (=DSM 44701T), isolated from a smear-ripened cheese.</title>
        <authorList>
            <consortium name="US DOE Joint Genome Institute (JGI-PGF)"/>
            <person name="Walter F."/>
            <person name="Albersmeier A."/>
            <person name="Kalinowski J."/>
            <person name="Ruckert C."/>
        </authorList>
    </citation>
    <scope>NUCLEOTIDE SEQUENCE</scope>
    <source>
        <strain evidence="9">CGMCC 1.12785</strain>
    </source>
</reference>
<comment type="similarity">
    <text evidence="1 5">Belongs to the Fmt family.</text>
</comment>
<name>A0A8J2TYS6_9MICO</name>
<dbReference type="SUPFAM" id="SSF53328">
    <property type="entry name" value="Formyltransferase"/>
    <property type="match status" value="1"/>
</dbReference>
<evidence type="ECO:0000256" key="6">
    <source>
        <dbReference type="SAM" id="MobiDB-lite"/>
    </source>
</evidence>
<dbReference type="HAMAP" id="MF_00182">
    <property type="entry name" value="Formyl_trans"/>
    <property type="match status" value="1"/>
</dbReference>
<dbReference type="CDD" id="cd08704">
    <property type="entry name" value="Met_tRNA_FMT_C"/>
    <property type="match status" value="1"/>
</dbReference>
<keyword evidence="3 5" id="KW-0808">Transferase</keyword>
<evidence type="ECO:0000259" key="8">
    <source>
        <dbReference type="Pfam" id="PF02911"/>
    </source>
</evidence>
<evidence type="ECO:0000313" key="9">
    <source>
        <dbReference type="EMBL" id="GGA17826.1"/>
    </source>
</evidence>
<sequence>MKIVFAGTPEPAVPSLRALAGSSHQVVSVLTRPDAPLGRKRVLTPSPVKRAALELGIPVLEADRLRGDVLTTLEELAPDLIAVVAYGALAGPRALAIAPWLNLHFSLLPDYRGAAPVQHAVIDGRETTGVTVFRLDSGMDTGPILHQRATPIGPDETAGQLLARLAAEGAGDLLRTVDLLASGGLEEQPQPVTGSHAPKLGSADARLDFGDPAAEVYNRYRGVTPAPGAWTLLAGGEPEPQRRAKLIELMPAPSGSPEVPAGSLLVHDGRVLAGAADGALELRLIAPPGKRAMPAADFLRGRPGARFETGAGSGTGPSAGTGTETQTGDPA</sequence>
<dbReference type="PANTHER" id="PTHR11138:SF5">
    <property type="entry name" value="METHIONYL-TRNA FORMYLTRANSFERASE, MITOCHONDRIAL"/>
    <property type="match status" value="1"/>
</dbReference>
<feature type="binding site" evidence="5">
    <location>
        <begin position="106"/>
        <end position="109"/>
    </location>
    <ligand>
        <name>(6S)-5,6,7,8-tetrahydrofolate</name>
        <dbReference type="ChEBI" id="CHEBI:57453"/>
    </ligand>
</feature>
<dbReference type="GO" id="GO:0005829">
    <property type="term" value="C:cytosol"/>
    <property type="evidence" value="ECO:0007669"/>
    <property type="project" value="TreeGrafter"/>
</dbReference>
<organism evidence="9 10">
    <name type="scientific">Sediminivirga luteola</name>
    <dbReference type="NCBI Taxonomy" id="1774748"/>
    <lineage>
        <taxon>Bacteria</taxon>
        <taxon>Bacillati</taxon>
        <taxon>Actinomycetota</taxon>
        <taxon>Actinomycetes</taxon>
        <taxon>Micrococcales</taxon>
        <taxon>Brevibacteriaceae</taxon>
        <taxon>Sediminivirga</taxon>
    </lineage>
</organism>
<evidence type="ECO:0000256" key="5">
    <source>
        <dbReference type="HAMAP-Rule" id="MF_00182"/>
    </source>
</evidence>
<dbReference type="SUPFAM" id="SSF50486">
    <property type="entry name" value="FMT C-terminal domain-like"/>
    <property type="match status" value="1"/>
</dbReference>
<feature type="region of interest" description="Disordered" evidence="6">
    <location>
        <begin position="302"/>
        <end position="331"/>
    </location>
</feature>
<protein>
    <recommendedName>
        <fullName evidence="2 5">Methionyl-tRNA formyltransferase</fullName>
        <ecNumber evidence="2 5">2.1.2.9</ecNumber>
    </recommendedName>
</protein>
<reference evidence="9" key="2">
    <citation type="submission" date="2020-09" db="EMBL/GenBank/DDBJ databases">
        <authorList>
            <person name="Sun Q."/>
            <person name="Zhou Y."/>
        </authorList>
    </citation>
    <scope>NUCLEOTIDE SEQUENCE</scope>
    <source>
        <strain evidence="9">CGMCC 1.12785</strain>
    </source>
</reference>
<dbReference type="GO" id="GO:0004479">
    <property type="term" value="F:methionyl-tRNA formyltransferase activity"/>
    <property type="evidence" value="ECO:0007669"/>
    <property type="project" value="UniProtKB-UniRule"/>
</dbReference>
<evidence type="ECO:0000256" key="2">
    <source>
        <dbReference type="ARBA" id="ARBA00012261"/>
    </source>
</evidence>
<gene>
    <name evidence="5 9" type="primary">fmt</name>
    <name evidence="9" type="ORF">GCM10011333_21200</name>
</gene>
<dbReference type="PANTHER" id="PTHR11138">
    <property type="entry name" value="METHIONYL-TRNA FORMYLTRANSFERASE"/>
    <property type="match status" value="1"/>
</dbReference>
<dbReference type="InterPro" id="IPR002376">
    <property type="entry name" value="Formyl_transf_N"/>
</dbReference>
<dbReference type="InterPro" id="IPR041711">
    <property type="entry name" value="Met-tRNA-FMT_N"/>
</dbReference>
<dbReference type="EC" id="2.1.2.9" evidence="2 5"/>
<dbReference type="InterPro" id="IPR005793">
    <property type="entry name" value="Formyl_trans_C"/>
</dbReference>
<comment type="caution">
    <text evidence="9">The sequence shown here is derived from an EMBL/GenBank/DDBJ whole genome shotgun (WGS) entry which is preliminary data.</text>
</comment>
<evidence type="ECO:0000259" key="7">
    <source>
        <dbReference type="Pfam" id="PF00551"/>
    </source>
</evidence>
<keyword evidence="10" id="KW-1185">Reference proteome</keyword>
<comment type="function">
    <text evidence="5">Attaches a formyl group to the free amino group of methionyl-tRNA(fMet). The formyl group appears to play a dual role in the initiator identity of N-formylmethionyl-tRNA by promoting its recognition by IF2 and preventing the misappropriation of this tRNA by the elongation apparatus.</text>
</comment>
<dbReference type="RefSeq" id="WP_188550853.1">
    <property type="nucleotide sequence ID" value="NZ_BMFY01000008.1"/>
</dbReference>
<dbReference type="Proteomes" id="UP000616114">
    <property type="component" value="Unassembled WGS sequence"/>
</dbReference>
<evidence type="ECO:0000256" key="1">
    <source>
        <dbReference type="ARBA" id="ARBA00010699"/>
    </source>
</evidence>
<keyword evidence="4 5" id="KW-0648">Protein biosynthesis</keyword>
<dbReference type="AlphaFoldDB" id="A0A8J2TYS6"/>
<feature type="domain" description="Formyl transferase C-terminal" evidence="8">
    <location>
        <begin position="200"/>
        <end position="302"/>
    </location>
</feature>
<dbReference type="InterPro" id="IPR036477">
    <property type="entry name" value="Formyl_transf_N_sf"/>
</dbReference>
<dbReference type="InterPro" id="IPR005794">
    <property type="entry name" value="Fmt"/>
</dbReference>
<dbReference type="EMBL" id="BMFY01000008">
    <property type="protein sequence ID" value="GGA17826.1"/>
    <property type="molecule type" value="Genomic_DNA"/>
</dbReference>
<dbReference type="InterPro" id="IPR044135">
    <property type="entry name" value="Met-tRNA-FMT_C"/>
</dbReference>
<accession>A0A8J2TYS6</accession>
<feature type="domain" description="Formyl transferase N-terminal" evidence="7">
    <location>
        <begin position="1"/>
        <end position="170"/>
    </location>
</feature>
<comment type="catalytic activity">
    <reaction evidence="5">
        <text>L-methionyl-tRNA(fMet) + (6R)-10-formyltetrahydrofolate = N-formyl-L-methionyl-tRNA(fMet) + (6S)-5,6,7,8-tetrahydrofolate + H(+)</text>
        <dbReference type="Rhea" id="RHEA:24380"/>
        <dbReference type="Rhea" id="RHEA-COMP:9952"/>
        <dbReference type="Rhea" id="RHEA-COMP:9953"/>
        <dbReference type="ChEBI" id="CHEBI:15378"/>
        <dbReference type="ChEBI" id="CHEBI:57453"/>
        <dbReference type="ChEBI" id="CHEBI:78530"/>
        <dbReference type="ChEBI" id="CHEBI:78844"/>
        <dbReference type="ChEBI" id="CHEBI:195366"/>
        <dbReference type="EC" id="2.1.2.9"/>
    </reaction>
</comment>
<dbReference type="CDD" id="cd08646">
    <property type="entry name" value="FMT_core_Met-tRNA-FMT_N"/>
    <property type="match status" value="1"/>
</dbReference>
<dbReference type="Gene3D" id="3.40.50.12230">
    <property type="match status" value="1"/>
</dbReference>
<dbReference type="Pfam" id="PF00551">
    <property type="entry name" value="Formyl_trans_N"/>
    <property type="match status" value="1"/>
</dbReference>
<evidence type="ECO:0000256" key="3">
    <source>
        <dbReference type="ARBA" id="ARBA00022679"/>
    </source>
</evidence>
<dbReference type="InterPro" id="IPR011034">
    <property type="entry name" value="Formyl_transferase-like_C_sf"/>
</dbReference>
<dbReference type="NCBIfam" id="TIGR00460">
    <property type="entry name" value="fmt"/>
    <property type="match status" value="1"/>
</dbReference>
<proteinExistence type="inferred from homology"/>
<dbReference type="Pfam" id="PF02911">
    <property type="entry name" value="Formyl_trans_C"/>
    <property type="match status" value="1"/>
</dbReference>